<feature type="domain" description="NADPH-dependent reductive aminase-like C-terminal" evidence="4">
    <location>
        <begin position="169"/>
        <end position="294"/>
    </location>
</feature>
<dbReference type="InterPro" id="IPR048666">
    <property type="entry name" value="RedAm-like_C"/>
</dbReference>
<protein>
    <submittedName>
        <fullName evidence="5">NAD(P)-binding domain-containing protein</fullName>
    </submittedName>
</protein>
<gene>
    <name evidence="5" type="ORF">RI138_12760</name>
</gene>
<dbReference type="PIRSF" id="PIRSF000103">
    <property type="entry name" value="HIBADH"/>
    <property type="match status" value="1"/>
</dbReference>
<dbReference type="SUPFAM" id="SSF51735">
    <property type="entry name" value="NAD(P)-binding Rossmann-fold domains"/>
    <property type="match status" value="1"/>
</dbReference>
<accession>A0ABY9VV19</accession>
<organism evidence="5 6">
    <name type="scientific">Streptomyces durocortorensis</name>
    <dbReference type="NCBI Taxonomy" id="2811104"/>
    <lineage>
        <taxon>Bacteria</taxon>
        <taxon>Bacillati</taxon>
        <taxon>Actinomycetota</taxon>
        <taxon>Actinomycetes</taxon>
        <taxon>Kitasatosporales</taxon>
        <taxon>Streptomycetaceae</taxon>
        <taxon>Streptomyces</taxon>
    </lineage>
</organism>
<evidence type="ECO:0000313" key="6">
    <source>
        <dbReference type="Proteomes" id="UP001303236"/>
    </source>
</evidence>
<dbReference type="PANTHER" id="PTHR43580">
    <property type="entry name" value="OXIDOREDUCTASE GLYR1-RELATED"/>
    <property type="match status" value="1"/>
</dbReference>
<evidence type="ECO:0000313" key="5">
    <source>
        <dbReference type="EMBL" id="WNF27633.1"/>
    </source>
</evidence>
<keyword evidence="2" id="KW-0560">Oxidoreductase</keyword>
<evidence type="ECO:0000259" key="3">
    <source>
        <dbReference type="Pfam" id="PF03446"/>
    </source>
</evidence>
<dbReference type="Gene3D" id="3.40.50.720">
    <property type="entry name" value="NAD(P)-binding Rossmann-like Domain"/>
    <property type="match status" value="1"/>
</dbReference>
<evidence type="ECO:0000256" key="2">
    <source>
        <dbReference type="ARBA" id="ARBA00023002"/>
    </source>
</evidence>
<dbReference type="PANTHER" id="PTHR43580:SF2">
    <property type="entry name" value="CYTOKINE-LIKE NUCLEAR FACTOR N-PAC"/>
    <property type="match status" value="1"/>
</dbReference>
<name>A0ABY9VV19_9ACTN</name>
<dbReference type="Proteomes" id="UP001303236">
    <property type="component" value="Chromosome"/>
</dbReference>
<evidence type="ECO:0000259" key="4">
    <source>
        <dbReference type="Pfam" id="PF21761"/>
    </source>
</evidence>
<dbReference type="EMBL" id="CP134500">
    <property type="protein sequence ID" value="WNF27633.1"/>
    <property type="molecule type" value="Genomic_DNA"/>
</dbReference>
<dbReference type="InterPro" id="IPR015815">
    <property type="entry name" value="HIBADH-related"/>
</dbReference>
<dbReference type="InterPro" id="IPR036291">
    <property type="entry name" value="NAD(P)-bd_dom_sf"/>
</dbReference>
<comment type="similarity">
    <text evidence="1">Belongs to the HIBADH-related family.</text>
</comment>
<dbReference type="InterPro" id="IPR051265">
    <property type="entry name" value="HIBADH-related_NP60_sf"/>
</dbReference>
<dbReference type="Pfam" id="PF03446">
    <property type="entry name" value="NAD_binding_2"/>
    <property type="match status" value="1"/>
</dbReference>
<reference evidence="5 6" key="1">
    <citation type="submission" date="2023-09" db="EMBL/GenBank/DDBJ databases">
        <title>Genome completion map analysis of the actinomycetes C11-1.</title>
        <authorList>
            <person name="Qin P."/>
            <person name="Guan P."/>
        </authorList>
    </citation>
    <scope>NUCLEOTIDE SEQUENCE [LARGE SCALE GENOMIC DNA]</scope>
    <source>
        <strain evidence="5 6">C11-1</strain>
    </source>
</reference>
<feature type="domain" description="6-phosphogluconate dehydrogenase NADP-binding" evidence="3">
    <location>
        <begin position="14"/>
        <end position="162"/>
    </location>
</feature>
<proteinExistence type="inferred from homology"/>
<keyword evidence="6" id="KW-1185">Reference proteome</keyword>
<evidence type="ECO:0000256" key="1">
    <source>
        <dbReference type="ARBA" id="ARBA00009080"/>
    </source>
</evidence>
<dbReference type="InterPro" id="IPR006115">
    <property type="entry name" value="6PGDH_NADP-bd"/>
</dbReference>
<dbReference type="Pfam" id="PF21761">
    <property type="entry name" value="RedAm-like_C"/>
    <property type="match status" value="1"/>
</dbReference>
<sequence>MSDGTERRTAAPHVTVVGLGRMGVAIAAALLDAGYAVTVWNRSPGKDDALVERGAVRSISLARAVAAGPLVLAALVDSASVREAFGPVGEALRGRTLVNLANSSPDQARELADWAAGHGIDYLDGAMMALPETVGTDDAFFLYSGSERAFTTYGGELEVMASAHYFGADPGAAEVHDLAVLSTGYAALTGFLHAVALLEPSGTDPEAFAPLAARWLRGMAAFLPELAQEAGTRSYGDGVSTVDLNRAAVHSLLRLGADHGVAGDVHEPLRALLDRRAAEGHGGDSFSSVLELMRPAPLV</sequence>
<dbReference type="Gene3D" id="1.10.1040.10">
    <property type="entry name" value="N-(1-d-carboxylethyl)-l-norvaline Dehydrogenase, domain 2"/>
    <property type="match status" value="1"/>
</dbReference>
<dbReference type="InterPro" id="IPR013328">
    <property type="entry name" value="6PGD_dom2"/>
</dbReference>